<name>A0AAD2HHV3_9AGAR</name>
<organism evidence="1 2">
    <name type="scientific">Mycena citricolor</name>
    <dbReference type="NCBI Taxonomy" id="2018698"/>
    <lineage>
        <taxon>Eukaryota</taxon>
        <taxon>Fungi</taxon>
        <taxon>Dikarya</taxon>
        <taxon>Basidiomycota</taxon>
        <taxon>Agaricomycotina</taxon>
        <taxon>Agaricomycetes</taxon>
        <taxon>Agaricomycetidae</taxon>
        <taxon>Agaricales</taxon>
        <taxon>Marasmiineae</taxon>
        <taxon>Mycenaceae</taxon>
        <taxon>Mycena</taxon>
    </lineage>
</organism>
<dbReference type="EMBL" id="CAVNYO010000405">
    <property type="protein sequence ID" value="CAK5276148.1"/>
    <property type="molecule type" value="Genomic_DNA"/>
</dbReference>
<dbReference type="AlphaFoldDB" id="A0AAD2HHV3"/>
<comment type="caution">
    <text evidence="1">The sequence shown here is derived from an EMBL/GenBank/DDBJ whole genome shotgun (WGS) entry which is preliminary data.</text>
</comment>
<accession>A0AAD2HHV3</accession>
<proteinExistence type="predicted"/>
<dbReference type="Proteomes" id="UP001295794">
    <property type="component" value="Unassembled WGS sequence"/>
</dbReference>
<protein>
    <submittedName>
        <fullName evidence="1">Uncharacterized protein</fullName>
    </submittedName>
</protein>
<gene>
    <name evidence="1" type="ORF">MYCIT1_LOCUS24266</name>
</gene>
<reference evidence="1" key="1">
    <citation type="submission" date="2023-11" db="EMBL/GenBank/DDBJ databases">
        <authorList>
            <person name="De Vega J J."/>
            <person name="De Vega J J."/>
        </authorList>
    </citation>
    <scope>NUCLEOTIDE SEQUENCE</scope>
</reference>
<keyword evidence="2" id="KW-1185">Reference proteome</keyword>
<evidence type="ECO:0000313" key="2">
    <source>
        <dbReference type="Proteomes" id="UP001295794"/>
    </source>
</evidence>
<evidence type="ECO:0000313" key="1">
    <source>
        <dbReference type="EMBL" id="CAK5276148.1"/>
    </source>
</evidence>
<sequence>MSTTPTQASVAFRANLARLISPLRRVRPRVPFFKLAIHRVPTLSLYRNLLRHAPHESIRWRVSTLFRRYQNSTGTEETRKGLNTGYKMLLNERSGDERQRAILQRYSRLINAKREKEDWKRLVLVERAEQIKRRRSRWIMTGALMRATLFNPPLPRIKPQPLALSYIIRKRKNGRTRRLVRIGALDETLLDIQREADSEYSLLQDEPSFEPMFHATPLETLREEVQASLQRDYDRVKMPVTAELRDTLRSARRAKIANKTRERVRERAGKSYPVPSVERAKALRPMYCEVGYVGMMKLKKGFKLRDDGKGIARENSTDLEGERLERLKAMERAFAMETNKRQQKSLNA</sequence>